<dbReference type="Proteomes" id="UP000023152">
    <property type="component" value="Unassembled WGS sequence"/>
</dbReference>
<dbReference type="EMBL" id="ASPP01020910">
    <property type="protein sequence ID" value="ETO12991.1"/>
    <property type="molecule type" value="Genomic_DNA"/>
</dbReference>
<feature type="compositionally biased region" description="Basic and acidic residues" evidence="1">
    <location>
        <begin position="28"/>
        <end position="45"/>
    </location>
</feature>
<feature type="region of interest" description="Disordered" evidence="1">
    <location>
        <begin position="1"/>
        <end position="59"/>
    </location>
</feature>
<feature type="compositionally biased region" description="Polar residues" evidence="1">
    <location>
        <begin position="201"/>
        <end position="213"/>
    </location>
</feature>
<name>X6MH60_RETFI</name>
<evidence type="ECO:0000313" key="2">
    <source>
        <dbReference type="EMBL" id="ETO12991.1"/>
    </source>
</evidence>
<keyword evidence="3" id="KW-1185">Reference proteome</keyword>
<reference evidence="2 3" key="1">
    <citation type="journal article" date="2013" name="Curr. Biol.">
        <title>The Genome of the Foraminiferan Reticulomyxa filosa.</title>
        <authorList>
            <person name="Glockner G."/>
            <person name="Hulsmann N."/>
            <person name="Schleicher M."/>
            <person name="Noegel A.A."/>
            <person name="Eichinger L."/>
            <person name="Gallinger C."/>
            <person name="Pawlowski J."/>
            <person name="Sierra R."/>
            <person name="Euteneuer U."/>
            <person name="Pillet L."/>
            <person name="Moustafa A."/>
            <person name="Platzer M."/>
            <person name="Groth M."/>
            <person name="Szafranski K."/>
            <person name="Schliwa M."/>
        </authorList>
    </citation>
    <scope>NUCLEOTIDE SEQUENCE [LARGE SCALE GENOMIC DNA]</scope>
</reference>
<comment type="caution">
    <text evidence="2">The sequence shown here is derived from an EMBL/GenBank/DDBJ whole genome shotgun (WGS) entry which is preliminary data.</text>
</comment>
<organism evidence="2 3">
    <name type="scientific">Reticulomyxa filosa</name>
    <dbReference type="NCBI Taxonomy" id="46433"/>
    <lineage>
        <taxon>Eukaryota</taxon>
        <taxon>Sar</taxon>
        <taxon>Rhizaria</taxon>
        <taxon>Retaria</taxon>
        <taxon>Foraminifera</taxon>
        <taxon>Monothalamids</taxon>
        <taxon>Reticulomyxidae</taxon>
        <taxon>Reticulomyxa</taxon>
    </lineage>
</organism>
<feature type="compositionally biased region" description="Polar residues" evidence="1">
    <location>
        <begin position="46"/>
        <end position="59"/>
    </location>
</feature>
<evidence type="ECO:0000256" key="1">
    <source>
        <dbReference type="SAM" id="MobiDB-lite"/>
    </source>
</evidence>
<accession>X6MH60</accession>
<proteinExistence type="predicted"/>
<feature type="compositionally biased region" description="Acidic residues" evidence="1">
    <location>
        <begin position="1"/>
        <end position="19"/>
    </location>
</feature>
<dbReference type="AlphaFoldDB" id="X6MH60"/>
<feature type="region of interest" description="Disordered" evidence="1">
    <location>
        <begin position="287"/>
        <end position="342"/>
    </location>
</feature>
<feature type="non-terminal residue" evidence="2">
    <location>
        <position position="1"/>
    </location>
</feature>
<protein>
    <submittedName>
        <fullName evidence="2">Uncharacterized protein</fullName>
    </submittedName>
</protein>
<evidence type="ECO:0000313" key="3">
    <source>
        <dbReference type="Proteomes" id="UP000023152"/>
    </source>
</evidence>
<gene>
    <name evidence="2" type="ORF">RFI_24384</name>
</gene>
<feature type="compositionally biased region" description="Polar residues" evidence="1">
    <location>
        <begin position="307"/>
        <end position="324"/>
    </location>
</feature>
<sequence length="419" mass="46502">DDDDDDNNNNNEEEEDIEEIEKQQTVGKENESDERNNTNVERNDSRNLTNTFVGPSTVSWLPSTQNTLASQRQRELLHGTSTFDTPKSTFNPVQVPNKLSPKIQTPQIDGQILFANLARESIHAKTFGGMSESQLEDAMDDSVVQSPMILPAPYPGIMNYVPQTMNNTNVVPLVPHIAEDEPYQRPGVDMIGHAHNDKDQSPSPWTESESTQFPQPPAARKVPVAIHELVQIVGSDSSMPDLPSSRYRGITTDSSSFQFVVDKDRQTQKWPLAMQYPIPVTKINIPDNKASAPHRPPNAAYHHPSGPSATNNARSQTTVTNARNWNGDPLDRDHDPTESGTQTFSLLQGNMALSGKNRIKEPPSLAKESFYPQGDSSVMIRDPTSGDLTETHRTNTHADMFSQQFENDNTGTKQHVVSL</sequence>
<feature type="region of interest" description="Disordered" evidence="1">
    <location>
        <begin position="356"/>
        <end position="381"/>
    </location>
</feature>
<feature type="region of interest" description="Disordered" evidence="1">
    <location>
        <begin position="192"/>
        <end position="218"/>
    </location>
</feature>